<dbReference type="GeneID" id="34621582"/>
<evidence type="ECO:0000313" key="11">
    <source>
        <dbReference type="Proteomes" id="UP000515125"/>
    </source>
</evidence>
<keyword evidence="3 9" id="KW-0813">Transport</keyword>
<dbReference type="Pfam" id="PF03650">
    <property type="entry name" value="MPC"/>
    <property type="match status" value="1"/>
</dbReference>
<keyword evidence="5 9" id="KW-0999">Mitochondrion inner membrane</keyword>
<dbReference type="OrthoDB" id="869189at2759"/>
<evidence type="ECO:0000256" key="10">
    <source>
        <dbReference type="SAM" id="MobiDB-lite"/>
    </source>
</evidence>
<comment type="subcellular location">
    <subcellularLocation>
        <location evidence="1 9">Mitochondrion inner membrane</location>
        <topology evidence="1 9">Multi-pass membrane protein</topology>
    </subcellularLocation>
</comment>
<evidence type="ECO:0000256" key="7">
    <source>
        <dbReference type="ARBA" id="ARBA00023128"/>
    </source>
</evidence>
<protein>
    <recommendedName>
        <fullName evidence="9">Mitochondrial pyruvate carrier</fullName>
    </recommendedName>
</protein>
<evidence type="ECO:0000256" key="2">
    <source>
        <dbReference type="ARBA" id="ARBA00006416"/>
    </source>
</evidence>
<keyword evidence="8" id="KW-0472">Membrane</keyword>
<proteinExistence type="inferred from homology"/>
<evidence type="ECO:0000256" key="9">
    <source>
        <dbReference type="RuleBase" id="RU363100"/>
    </source>
</evidence>
<dbReference type="AlphaFoldDB" id="A0A6P6RRQ0"/>
<feature type="region of interest" description="Disordered" evidence="10">
    <location>
        <begin position="199"/>
        <end position="228"/>
    </location>
</feature>
<keyword evidence="7 9" id="KW-0496">Mitochondrion</keyword>
<evidence type="ECO:0000256" key="3">
    <source>
        <dbReference type="ARBA" id="ARBA00022448"/>
    </source>
</evidence>
<dbReference type="Proteomes" id="UP000515125">
    <property type="component" value="Unplaced"/>
</dbReference>
<dbReference type="InterPro" id="IPR005336">
    <property type="entry name" value="MPC"/>
</dbReference>
<sequence length="228" mass="24861">MRQALRWTAAGSVSTCLRRRALRVLRLRIIGSVSMGQTRPEYRGEKVRAQGSALRLVGTIGRTTPTGPSAAAAGRRSLFFPGIVPALQRRAMQLPLPQKAKSIIEHPAGPFTIHFWAPTLKWGISIANILDIMDKDAASISPEQQIAVAATGLIWSRYSMVIRPKNWNLFSVNVVMAFTGCLQLGRVACREYKVRTGSYSNTAQESTESNPHEDGTHSNSKDSSAASA</sequence>
<name>A0A6P6RRQ0_9EIME</name>
<dbReference type="GO" id="GO:0006850">
    <property type="term" value="P:pyruvate import into mitochondria"/>
    <property type="evidence" value="ECO:0007669"/>
    <property type="project" value="InterPro"/>
</dbReference>
<keyword evidence="6" id="KW-1133">Transmembrane helix</keyword>
<evidence type="ECO:0000256" key="5">
    <source>
        <dbReference type="ARBA" id="ARBA00022792"/>
    </source>
</evidence>
<accession>A0A6P6RRQ0</accession>
<reference evidence="12" key="1">
    <citation type="submission" date="2025-08" db="UniProtKB">
        <authorList>
            <consortium name="RefSeq"/>
        </authorList>
    </citation>
    <scope>IDENTIFICATION</scope>
</reference>
<evidence type="ECO:0000256" key="1">
    <source>
        <dbReference type="ARBA" id="ARBA00004448"/>
    </source>
</evidence>
<dbReference type="RefSeq" id="XP_026190481.1">
    <property type="nucleotide sequence ID" value="XM_026334696.1"/>
</dbReference>
<evidence type="ECO:0000256" key="6">
    <source>
        <dbReference type="ARBA" id="ARBA00022989"/>
    </source>
</evidence>
<comment type="similarity">
    <text evidence="2 9">Belongs to the mitochondrial pyruvate carrier (MPC) (TC 2.A.105) family.</text>
</comment>
<dbReference type="GO" id="GO:0005743">
    <property type="term" value="C:mitochondrial inner membrane"/>
    <property type="evidence" value="ECO:0007669"/>
    <property type="project" value="UniProtKB-SubCell"/>
</dbReference>
<organism evidence="11 12">
    <name type="scientific">Cyclospora cayetanensis</name>
    <dbReference type="NCBI Taxonomy" id="88456"/>
    <lineage>
        <taxon>Eukaryota</taxon>
        <taxon>Sar</taxon>
        <taxon>Alveolata</taxon>
        <taxon>Apicomplexa</taxon>
        <taxon>Conoidasida</taxon>
        <taxon>Coccidia</taxon>
        <taxon>Eucoccidiorida</taxon>
        <taxon>Eimeriorina</taxon>
        <taxon>Eimeriidae</taxon>
        <taxon>Cyclospora</taxon>
    </lineage>
</organism>
<comment type="function">
    <text evidence="9">Mediates the uptake of pyruvate into mitochondria.</text>
</comment>
<keyword evidence="11" id="KW-1185">Reference proteome</keyword>
<feature type="compositionally biased region" description="Polar residues" evidence="10">
    <location>
        <begin position="199"/>
        <end position="209"/>
    </location>
</feature>
<gene>
    <name evidence="12" type="primary">LOC34621582</name>
</gene>
<keyword evidence="4" id="KW-0812">Transmembrane</keyword>
<dbReference type="PANTHER" id="PTHR14154">
    <property type="entry name" value="UPF0041 BRAIN PROTEIN 44-RELATED"/>
    <property type="match status" value="1"/>
</dbReference>
<evidence type="ECO:0000256" key="8">
    <source>
        <dbReference type="ARBA" id="ARBA00023136"/>
    </source>
</evidence>
<evidence type="ECO:0000256" key="4">
    <source>
        <dbReference type="ARBA" id="ARBA00022692"/>
    </source>
</evidence>
<evidence type="ECO:0000313" key="12">
    <source>
        <dbReference type="RefSeq" id="XP_026190481.1"/>
    </source>
</evidence>
<feature type="compositionally biased region" description="Basic and acidic residues" evidence="10">
    <location>
        <begin position="210"/>
        <end position="220"/>
    </location>
</feature>